<evidence type="ECO:0000256" key="2">
    <source>
        <dbReference type="SAM" id="Phobius"/>
    </source>
</evidence>
<accession>A0AA88KNF6</accession>
<protein>
    <submittedName>
        <fullName evidence="3">Uncharacterized protein</fullName>
    </submittedName>
</protein>
<keyword evidence="2" id="KW-0812">Transmembrane</keyword>
<feature type="transmembrane region" description="Helical" evidence="2">
    <location>
        <begin position="551"/>
        <end position="579"/>
    </location>
</feature>
<keyword evidence="2" id="KW-0472">Membrane</keyword>
<organism evidence="3 4">
    <name type="scientific">Naegleria lovaniensis</name>
    <name type="common">Amoeba</name>
    <dbReference type="NCBI Taxonomy" id="51637"/>
    <lineage>
        <taxon>Eukaryota</taxon>
        <taxon>Discoba</taxon>
        <taxon>Heterolobosea</taxon>
        <taxon>Tetramitia</taxon>
        <taxon>Eutetramitia</taxon>
        <taxon>Vahlkampfiidae</taxon>
        <taxon>Naegleria</taxon>
    </lineage>
</organism>
<dbReference type="PANTHER" id="PTHR35270">
    <property type="entry name" value="FUSELESS, ISOFORM A"/>
    <property type="match status" value="1"/>
</dbReference>
<dbReference type="RefSeq" id="XP_044551976.1">
    <property type="nucleotide sequence ID" value="XM_044698405.1"/>
</dbReference>
<feature type="transmembrane region" description="Helical" evidence="2">
    <location>
        <begin position="599"/>
        <end position="621"/>
    </location>
</feature>
<gene>
    <name evidence="3" type="ORF">C9374_000834</name>
</gene>
<keyword evidence="4" id="KW-1185">Reference proteome</keyword>
<dbReference type="GeneID" id="68093290"/>
<evidence type="ECO:0000256" key="1">
    <source>
        <dbReference type="SAM" id="MobiDB-lite"/>
    </source>
</evidence>
<dbReference type="InterPro" id="IPR032751">
    <property type="entry name" value="Fuseless"/>
</dbReference>
<feature type="region of interest" description="Disordered" evidence="1">
    <location>
        <begin position="323"/>
        <end position="343"/>
    </location>
</feature>
<dbReference type="AlphaFoldDB" id="A0AA88KNF6"/>
<feature type="compositionally biased region" description="Basic and acidic residues" evidence="1">
    <location>
        <begin position="151"/>
        <end position="160"/>
    </location>
</feature>
<sequence length="662" mass="74899">MSSFNTTTPKTNYPGAVTPNSKQHDLVRLSYSAQTLSSPHTINLSHSFNDIYNNKLASQQIPAEHNESEPLQQHPSFIRTPKIINNSNVGSNHEINLNNNYLFNIPQYPFNNHCSPNTQFLTSRGFLHDEDEDELPKNYSWTKNCVSPSDSRSRASKENISKPLEFSSREAIVEPYQGLTSSSLSAPQQPPPPYSELPDYSFHYTYIQPNSITKSSEMQINCRALRQSNLDQGSSRLLSNNSPRNEGITFEYVPLNGVDVEQDHSFSTPKQQIAFHEEFVQNSQDNQIPKLAKEKNLDPPPPYEEIHQPFTQASIHVFDPITKSRNVSSPNTPSSKLEHSQTPSIMNSIQSTTDFEKTDQPRMPVIVDPVQANVQSPGELQQHNDFKAIDISNPLKSEPQIASFVENVAELSVEQQIEYHTQKLRELQQVAKKTTLTERNRILHLTHYLLSLFEILITITIINFAVASFWRGTWVLIETYVVFNETSPISSTQISWFYLACGIAISFFVHISGLITKQSNLTHKLEEVWLRCIGKNQDSKKSSTCSKFMNLLLLGLLWIMEKVFVYVAGLGCVFSWVGVFNIWDKYVSPFVDISSRAPSGWIAHGTGLGMLLLLTSLRSILTAPVLSQMDRNMSFVGFLSSRWDLITANLFPDKSHKKRVAV</sequence>
<dbReference type="EMBL" id="PYSW02000011">
    <property type="protein sequence ID" value="KAG2387984.1"/>
    <property type="molecule type" value="Genomic_DNA"/>
</dbReference>
<comment type="caution">
    <text evidence="3">The sequence shown here is derived from an EMBL/GenBank/DDBJ whole genome shotgun (WGS) entry which is preliminary data.</text>
</comment>
<proteinExistence type="predicted"/>
<keyword evidence="2" id="KW-1133">Transmembrane helix</keyword>
<dbReference type="Proteomes" id="UP000816034">
    <property type="component" value="Unassembled WGS sequence"/>
</dbReference>
<name>A0AA88KNF6_NAELO</name>
<feature type="compositionally biased region" description="Polar residues" evidence="1">
    <location>
        <begin position="1"/>
        <end position="11"/>
    </location>
</feature>
<evidence type="ECO:0000313" key="3">
    <source>
        <dbReference type="EMBL" id="KAG2387984.1"/>
    </source>
</evidence>
<feature type="transmembrane region" description="Helical" evidence="2">
    <location>
        <begin position="496"/>
        <end position="515"/>
    </location>
</feature>
<feature type="transmembrane region" description="Helical" evidence="2">
    <location>
        <begin position="448"/>
        <end position="470"/>
    </location>
</feature>
<feature type="region of interest" description="Disordered" evidence="1">
    <location>
        <begin position="1"/>
        <end position="21"/>
    </location>
</feature>
<feature type="region of interest" description="Disordered" evidence="1">
    <location>
        <begin position="143"/>
        <end position="162"/>
    </location>
</feature>
<reference evidence="3 4" key="1">
    <citation type="journal article" date="2018" name="BMC Genomics">
        <title>The genome of Naegleria lovaniensis, the basis for a comparative approach to unravel pathogenicity factors of the human pathogenic amoeba N. fowleri.</title>
        <authorList>
            <person name="Liechti N."/>
            <person name="Schurch N."/>
            <person name="Bruggmann R."/>
            <person name="Wittwer M."/>
        </authorList>
    </citation>
    <scope>NUCLEOTIDE SEQUENCE [LARGE SCALE GENOMIC DNA]</scope>
    <source>
        <strain evidence="3 4">ATCC 30569</strain>
    </source>
</reference>
<evidence type="ECO:0000313" key="4">
    <source>
        <dbReference type="Proteomes" id="UP000816034"/>
    </source>
</evidence>
<dbReference type="PANTHER" id="PTHR35270:SF2">
    <property type="entry name" value="FUSELESS, ISOFORM A"/>
    <property type="match status" value="1"/>
</dbReference>